<feature type="domain" description="Acyl-CoA dehydrogenase/oxidase C-terminal" evidence="3">
    <location>
        <begin position="8"/>
        <end position="114"/>
    </location>
</feature>
<dbReference type="GO" id="GO:0005737">
    <property type="term" value="C:cytoplasm"/>
    <property type="evidence" value="ECO:0007669"/>
    <property type="project" value="TreeGrafter"/>
</dbReference>
<dbReference type="InterPro" id="IPR036250">
    <property type="entry name" value="AcylCo_DH-like_C"/>
</dbReference>
<proteinExistence type="predicted"/>
<dbReference type="InterPro" id="IPR009075">
    <property type="entry name" value="AcylCo_DH/oxidase_C"/>
</dbReference>
<gene>
    <name evidence="4" type="ORF">BFF78_24285</name>
</gene>
<organism evidence="4 5">
    <name type="scientific">Streptomyces fodineus</name>
    <dbReference type="NCBI Taxonomy" id="1904616"/>
    <lineage>
        <taxon>Bacteria</taxon>
        <taxon>Bacillati</taxon>
        <taxon>Actinomycetota</taxon>
        <taxon>Actinomycetes</taxon>
        <taxon>Kitasatosporales</taxon>
        <taxon>Streptomycetaceae</taxon>
        <taxon>Streptomyces</taxon>
    </lineage>
</organism>
<evidence type="ECO:0000313" key="5">
    <source>
        <dbReference type="Proteomes" id="UP000094960"/>
    </source>
</evidence>
<keyword evidence="1" id="KW-0285">Flavoprotein</keyword>
<dbReference type="RefSeq" id="WP_069780328.1">
    <property type="nucleotide sequence ID" value="NZ_CP017248.1"/>
</dbReference>
<sequence>MVRASRYLIGLASGAPDAAVQYAKSRRQFGRPLGRIPSIAFRLAASRARVHATRLLVRDTAARAGQGRAHRDGGTGALALAAEVSRTVTGEAVHVHGAFGMTLQVGMESIWLGAVPEPRRFSTRGRG</sequence>
<dbReference type="PANTHER" id="PTHR48083">
    <property type="entry name" value="MEDIUM-CHAIN SPECIFIC ACYL-COA DEHYDROGENASE, MITOCHONDRIAL-RELATED"/>
    <property type="match status" value="1"/>
</dbReference>
<evidence type="ECO:0000256" key="1">
    <source>
        <dbReference type="ARBA" id="ARBA00022630"/>
    </source>
</evidence>
<protein>
    <recommendedName>
        <fullName evidence="3">Acyl-CoA dehydrogenase/oxidase C-terminal domain-containing protein</fullName>
    </recommendedName>
</protein>
<evidence type="ECO:0000256" key="2">
    <source>
        <dbReference type="ARBA" id="ARBA00023002"/>
    </source>
</evidence>
<dbReference type="EMBL" id="CP017248">
    <property type="protein sequence ID" value="AOR33763.1"/>
    <property type="molecule type" value="Genomic_DNA"/>
</dbReference>
<evidence type="ECO:0000313" key="4">
    <source>
        <dbReference type="EMBL" id="AOR33763.1"/>
    </source>
</evidence>
<dbReference type="PANTHER" id="PTHR48083:SF2">
    <property type="entry name" value="MEDIUM-CHAIN SPECIFIC ACYL-COA DEHYDROGENASE, MITOCHONDRIAL"/>
    <property type="match status" value="1"/>
</dbReference>
<keyword evidence="5" id="KW-1185">Reference proteome</keyword>
<reference evidence="5" key="1">
    <citation type="submission" date="2016-09" db="EMBL/GenBank/DDBJ databases">
        <title>Streptomyces puniciscabiei strain:TW1S1 Genome sequencing and assembly.</title>
        <authorList>
            <person name="Kim M.-K."/>
            <person name="Kim S.B."/>
        </authorList>
    </citation>
    <scope>NUCLEOTIDE SEQUENCE [LARGE SCALE GENOMIC DNA]</scope>
    <source>
        <strain evidence="5">TW1S1</strain>
    </source>
</reference>
<dbReference type="InterPro" id="IPR050741">
    <property type="entry name" value="Acyl-CoA_dehydrogenase"/>
</dbReference>
<dbReference type="AlphaFoldDB" id="A0A1D7YDS4"/>
<dbReference type="Pfam" id="PF00441">
    <property type="entry name" value="Acyl-CoA_dh_1"/>
    <property type="match status" value="1"/>
</dbReference>
<dbReference type="SUPFAM" id="SSF47203">
    <property type="entry name" value="Acyl-CoA dehydrogenase C-terminal domain-like"/>
    <property type="match status" value="1"/>
</dbReference>
<name>A0A1D7YDS4_9ACTN</name>
<dbReference type="GO" id="GO:0033539">
    <property type="term" value="P:fatty acid beta-oxidation using acyl-CoA dehydrogenase"/>
    <property type="evidence" value="ECO:0007669"/>
    <property type="project" value="TreeGrafter"/>
</dbReference>
<keyword evidence="2" id="KW-0560">Oxidoreductase</keyword>
<accession>A0A1D7YDS4</accession>
<dbReference type="KEGG" id="spun:BFF78_24285"/>
<dbReference type="Proteomes" id="UP000094960">
    <property type="component" value="Chromosome"/>
</dbReference>
<dbReference type="Gene3D" id="1.20.140.10">
    <property type="entry name" value="Butyryl-CoA Dehydrogenase, subunit A, domain 3"/>
    <property type="match status" value="1"/>
</dbReference>
<evidence type="ECO:0000259" key="3">
    <source>
        <dbReference type="Pfam" id="PF00441"/>
    </source>
</evidence>
<dbReference type="GO" id="GO:0003995">
    <property type="term" value="F:acyl-CoA dehydrogenase activity"/>
    <property type="evidence" value="ECO:0007669"/>
    <property type="project" value="TreeGrafter"/>
</dbReference>